<proteinExistence type="predicted"/>
<evidence type="ECO:0000256" key="1">
    <source>
        <dbReference type="SAM" id="MobiDB-lite"/>
    </source>
</evidence>
<reference evidence="2 3" key="1">
    <citation type="submission" date="2018-07" db="EMBL/GenBank/DDBJ databases">
        <title>Genomic Encyclopedia of Type Strains, Phase IV (KMG-IV): sequencing the most valuable type-strain genomes for metagenomic binning, comparative biology and taxonomic classification.</title>
        <authorList>
            <person name="Goeker M."/>
        </authorList>
    </citation>
    <scope>NUCLEOTIDE SEQUENCE [LARGE SCALE GENOMIC DNA]</scope>
    <source>
        <strain evidence="2 3">DSM 14364</strain>
    </source>
</reference>
<dbReference type="EMBL" id="QQBB01000005">
    <property type="protein sequence ID" value="RDI58560.1"/>
    <property type="molecule type" value="Genomic_DNA"/>
</dbReference>
<evidence type="ECO:0000313" key="3">
    <source>
        <dbReference type="Proteomes" id="UP000254925"/>
    </source>
</evidence>
<organism evidence="2 3">
    <name type="scientific">Microvirga subterranea</name>
    <dbReference type="NCBI Taxonomy" id="186651"/>
    <lineage>
        <taxon>Bacteria</taxon>
        <taxon>Pseudomonadati</taxon>
        <taxon>Pseudomonadota</taxon>
        <taxon>Alphaproteobacteria</taxon>
        <taxon>Hyphomicrobiales</taxon>
        <taxon>Methylobacteriaceae</taxon>
        <taxon>Microvirga</taxon>
    </lineage>
</organism>
<name>A0A370HJM7_9HYPH</name>
<dbReference type="Proteomes" id="UP000254925">
    <property type="component" value="Unassembled WGS sequence"/>
</dbReference>
<dbReference type="AlphaFoldDB" id="A0A370HJM7"/>
<keyword evidence="3" id="KW-1185">Reference proteome</keyword>
<dbReference type="RefSeq" id="WP_114770586.1">
    <property type="nucleotide sequence ID" value="NZ_QQBB01000005.1"/>
</dbReference>
<protein>
    <submittedName>
        <fullName evidence="2">Uncharacterized protein</fullName>
    </submittedName>
</protein>
<feature type="region of interest" description="Disordered" evidence="1">
    <location>
        <begin position="1"/>
        <end position="25"/>
    </location>
</feature>
<evidence type="ECO:0000313" key="2">
    <source>
        <dbReference type="EMBL" id="RDI58560.1"/>
    </source>
</evidence>
<comment type="caution">
    <text evidence="2">The sequence shown here is derived from an EMBL/GenBank/DDBJ whole genome shotgun (WGS) entry which is preliminary data.</text>
</comment>
<sequence length="74" mass="8581">MIEISGSKSEVEHLGADQSSTSTATTSAVQLKTIRKLVWRQKVWCLRTFIGFEFQLEPETPAEFEARIEEWQHR</sequence>
<accession>A0A370HJM7</accession>
<gene>
    <name evidence="2" type="ORF">DES45_10583</name>
</gene>